<gene>
    <name evidence="1" type="ORF">Tco_0939002</name>
</gene>
<name>A0ABQ5DL79_9ASTR</name>
<sequence length="408" mass="47486">MVISSPCLTDIKNWLVQKQTAFGKDFSNPFTADSLLKTIWFSTHHASHAPCYSNEALAIPEQTATGKEISNPFMAGEDCWVLEDFTTYCCWFNIGAASEDLVLLRKIKENRLISLDLSRLATILNSLERSIQIGIYTFLKKLSKRSMAQDSYVEGCYMQRPPLLEPNGFYFWKARFETYFKSKNIDLWQVIQKCDFYYEVEDSETKLMKETLYELLEDDQKKKLGKKNEAKMTLYNALPRKEYERVFMCKTVKEVWHTLIITHQGNSQVKNYKIDLLTQKYKKFYFAGGTSSNDFTIQAHCISPFDSHPPNLIPQNKMAASDKGKFLVDEDMSFKKISPLAEEIMVMIRKRLQKTKATSYKAKSMMHVEDDMGWYTDEMRKHAEKIVDGLRDVAYYIVKKVVKLYTDD</sequence>
<proteinExistence type="predicted"/>
<reference evidence="1" key="2">
    <citation type="submission" date="2022-01" db="EMBL/GenBank/DDBJ databases">
        <authorList>
            <person name="Yamashiro T."/>
            <person name="Shiraishi A."/>
            <person name="Satake H."/>
            <person name="Nakayama K."/>
        </authorList>
    </citation>
    <scope>NUCLEOTIDE SEQUENCE</scope>
</reference>
<dbReference type="Pfam" id="PF14223">
    <property type="entry name" value="Retrotran_gag_2"/>
    <property type="match status" value="1"/>
</dbReference>
<reference evidence="1" key="1">
    <citation type="journal article" date="2022" name="Int. J. Mol. Sci.">
        <title>Draft Genome of Tanacetum Coccineum: Genomic Comparison of Closely Related Tanacetum-Family Plants.</title>
        <authorList>
            <person name="Yamashiro T."/>
            <person name="Shiraishi A."/>
            <person name="Nakayama K."/>
            <person name="Satake H."/>
        </authorList>
    </citation>
    <scope>NUCLEOTIDE SEQUENCE</scope>
</reference>
<organism evidence="1 2">
    <name type="scientific">Tanacetum coccineum</name>
    <dbReference type="NCBI Taxonomy" id="301880"/>
    <lineage>
        <taxon>Eukaryota</taxon>
        <taxon>Viridiplantae</taxon>
        <taxon>Streptophyta</taxon>
        <taxon>Embryophyta</taxon>
        <taxon>Tracheophyta</taxon>
        <taxon>Spermatophyta</taxon>
        <taxon>Magnoliopsida</taxon>
        <taxon>eudicotyledons</taxon>
        <taxon>Gunneridae</taxon>
        <taxon>Pentapetalae</taxon>
        <taxon>asterids</taxon>
        <taxon>campanulids</taxon>
        <taxon>Asterales</taxon>
        <taxon>Asteraceae</taxon>
        <taxon>Asteroideae</taxon>
        <taxon>Anthemideae</taxon>
        <taxon>Anthemidinae</taxon>
        <taxon>Tanacetum</taxon>
    </lineage>
</organism>
<keyword evidence="2" id="KW-1185">Reference proteome</keyword>
<dbReference type="PANTHER" id="PTHR34676:SF28">
    <property type="entry name" value="ZINC FINGER, CCHC-TYPE, RIBONUCLEASE H-LIKE DOMAIN, GAG-PRE-INTEGRASE DOMAIN PROTEIN-RELATED"/>
    <property type="match status" value="1"/>
</dbReference>
<evidence type="ECO:0000313" key="2">
    <source>
        <dbReference type="Proteomes" id="UP001151760"/>
    </source>
</evidence>
<evidence type="ECO:0000313" key="1">
    <source>
        <dbReference type="EMBL" id="GJT39137.1"/>
    </source>
</evidence>
<accession>A0ABQ5DL79</accession>
<dbReference type="PANTHER" id="PTHR34676">
    <property type="entry name" value="DUF4219 DOMAIN-CONTAINING PROTEIN-RELATED"/>
    <property type="match status" value="1"/>
</dbReference>
<protein>
    <submittedName>
        <fullName evidence="1">Uncharacterized protein</fullName>
    </submittedName>
</protein>
<dbReference type="Proteomes" id="UP001151760">
    <property type="component" value="Unassembled WGS sequence"/>
</dbReference>
<comment type="caution">
    <text evidence="1">The sequence shown here is derived from an EMBL/GenBank/DDBJ whole genome shotgun (WGS) entry which is preliminary data.</text>
</comment>
<dbReference type="EMBL" id="BQNB010015362">
    <property type="protein sequence ID" value="GJT39137.1"/>
    <property type="molecule type" value="Genomic_DNA"/>
</dbReference>